<dbReference type="AlphaFoldDB" id="A0A319D670"/>
<dbReference type="PROSITE" id="PS00557">
    <property type="entry name" value="FMN_HYDROXY_ACID_DH_1"/>
    <property type="match status" value="1"/>
</dbReference>
<dbReference type="OrthoDB" id="1925334at2759"/>
<evidence type="ECO:0000256" key="7">
    <source>
        <dbReference type="PIRSR" id="PIRSR000138-2"/>
    </source>
</evidence>
<evidence type="ECO:0000256" key="6">
    <source>
        <dbReference type="PIRSR" id="PIRSR000138-1"/>
    </source>
</evidence>
<evidence type="ECO:0000313" key="10">
    <source>
        <dbReference type="Proteomes" id="UP000247810"/>
    </source>
</evidence>
<evidence type="ECO:0000256" key="1">
    <source>
        <dbReference type="ARBA" id="ARBA00001917"/>
    </source>
</evidence>
<feature type="binding site" evidence="7">
    <location>
        <begin position="341"/>
        <end position="345"/>
    </location>
    <ligand>
        <name>FMN</name>
        <dbReference type="ChEBI" id="CHEBI:58210"/>
    </ligand>
</feature>
<keyword evidence="4" id="KW-0560">Oxidoreductase</keyword>
<dbReference type="InterPro" id="IPR013785">
    <property type="entry name" value="Aldolase_TIM"/>
</dbReference>
<dbReference type="GO" id="GO:0010181">
    <property type="term" value="F:FMN binding"/>
    <property type="evidence" value="ECO:0007669"/>
    <property type="project" value="InterPro"/>
</dbReference>
<dbReference type="Gene3D" id="3.20.20.70">
    <property type="entry name" value="Aldolase class I"/>
    <property type="match status" value="1"/>
</dbReference>
<feature type="binding site" evidence="7">
    <location>
        <position position="196"/>
    </location>
    <ligand>
        <name>FMN</name>
        <dbReference type="ChEBI" id="CHEBI:58210"/>
    </ligand>
</feature>
<feature type="binding site" evidence="7">
    <location>
        <position position="170"/>
    </location>
    <ligand>
        <name>glyoxylate</name>
        <dbReference type="ChEBI" id="CHEBI:36655"/>
    </ligand>
</feature>
<dbReference type="InterPro" id="IPR012133">
    <property type="entry name" value="Alpha-hydoxy_acid_DH_FMN"/>
</dbReference>
<protein>
    <submittedName>
        <fullName evidence="9">S-2-hydroxy-acid oxidase</fullName>
    </submittedName>
</protein>
<dbReference type="Pfam" id="PF01070">
    <property type="entry name" value="FMN_dh"/>
    <property type="match status" value="1"/>
</dbReference>
<dbReference type="GO" id="GO:0016614">
    <property type="term" value="F:oxidoreductase activity, acting on CH-OH group of donors"/>
    <property type="evidence" value="ECO:0007669"/>
    <property type="project" value="UniProtKB-ARBA"/>
</dbReference>
<dbReference type="SMART" id="SM01240">
    <property type="entry name" value="IMPDH"/>
    <property type="match status" value="1"/>
</dbReference>
<dbReference type="STRING" id="1448320.A0A319D670"/>
<reference evidence="9 10" key="1">
    <citation type="submission" date="2018-02" db="EMBL/GenBank/DDBJ databases">
        <title>The genomes of Aspergillus section Nigri reveals drivers in fungal speciation.</title>
        <authorList>
            <consortium name="DOE Joint Genome Institute"/>
            <person name="Vesth T.C."/>
            <person name="Nybo J."/>
            <person name="Theobald S."/>
            <person name="Brandl J."/>
            <person name="Frisvad J.C."/>
            <person name="Nielsen K.F."/>
            <person name="Lyhne E.K."/>
            <person name="Kogle M.E."/>
            <person name="Kuo A."/>
            <person name="Riley R."/>
            <person name="Clum A."/>
            <person name="Nolan M."/>
            <person name="Lipzen A."/>
            <person name="Salamov A."/>
            <person name="Henrissat B."/>
            <person name="Wiebenga A."/>
            <person name="De vries R.P."/>
            <person name="Grigoriev I.V."/>
            <person name="Mortensen U.H."/>
            <person name="Andersen M.R."/>
            <person name="Baker S.E."/>
        </authorList>
    </citation>
    <scope>NUCLEOTIDE SEQUENCE [LARGE SCALE GENOMIC DNA]</scope>
    <source>
        <strain evidence="9 10">CBS 707.79</strain>
    </source>
</reference>
<keyword evidence="2 7" id="KW-0285">Flavoprotein</keyword>
<evidence type="ECO:0000256" key="4">
    <source>
        <dbReference type="ARBA" id="ARBA00023002"/>
    </source>
</evidence>
<feature type="active site" description="Proton acceptor" evidence="6">
    <location>
        <position position="310"/>
    </location>
</feature>
<feature type="domain" description="FMN hydroxy acid dehydrogenase" evidence="8">
    <location>
        <begin position="9"/>
        <end position="415"/>
    </location>
</feature>
<feature type="binding site" evidence="7">
    <location>
        <begin position="364"/>
        <end position="365"/>
    </location>
    <ligand>
        <name>FMN</name>
        <dbReference type="ChEBI" id="CHEBI:58210"/>
    </ligand>
</feature>
<feature type="binding site" evidence="7">
    <location>
        <position position="313"/>
    </location>
    <ligand>
        <name>glyoxylate</name>
        <dbReference type="ChEBI" id="CHEBI:36655"/>
    </ligand>
</feature>
<evidence type="ECO:0000256" key="5">
    <source>
        <dbReference type="ARBA" id="ARBA00024042"/>
    </source>
</evidence>
<dbReference type="Proteomes" id="UP000247810">
    <property type="component" value="Unassembled WGS sequence"/>
</dbReference>
<dbReference type="InterPro" id="IPR037396">
    <property type="entry name" value="FMN_HAD"/>
</dbReference>
<dbReference type="SUPFAM" id="SSF51395">
    <property type="entry name" value="FMN-linked oxidoreductases"/>
    <property type="match status" value="1"/>
</dbReference>
<gene>
    <name evidence="9" type="ORF">BO71DRAFT_420522</name>
</gene>
<proteinExistence type="inferred from homology"/>
<dbReference type="PIRSF" id="PIRSF000138">
    <property type="entry name" value="Al-hdrx_acd_dh"/>
    <property type="match status" value="1"/>
</dbReference>
<feature type="binding site" evidence="7">
    <location>
        <position position="310"/>
    </location>
    <ligand>
        <name>glyoxylate</name>
        <dbReference type="ChEBI" id="CHEBI:36655"/>
    </ligand>
</feature>
<dbReference type="InterPro" id="IPR008259">
    <property type="entry name" value="FMN_hydac_DH_AS"/>
</dbReference>
<comment type="similarity">
    <text evidence="5">Belongs to the FMN-dependent alpha-hydroxy acid dehydrogenase family.</text>
</comment>
<dbReference type="EMBL" id="KZ825906">
    <property type="protein sequence ID" value="PYH92810.1"/>
    <property type="molecule type" value="Genomic_DNA"/>
</dbReference>
<organism evidence="9 10">
    <name type="scientific">Aspergillus ellipticus CBS 707.79</name>
    <dbReference type="NCBI Taxonomy" id="1448320"/>
    <lineage>
        <taxon>Eukaryota</taxon>
        <taxon>Fungi</taxon>
        <taxon>Dikarya</taxon>
        <taxon>Ascomycota</taxon>
        <taxon>Pezizomycotina</taxon>
        <taxon>Eurotiomycetes</taxon>
        <taxon>Eurotiomycetidae</taxon>
        <taxon>Eurotiales</taxon>
        <taxon>Aspergillaceae</taxon>
        <taxon>Aspergillus</taxon>
        <taxon>Aspergillus subgen. Circumdati</taxon>
    </lineage>
</organism>
<feature type="binding site" evidence="7">
    <location>
        <begin position="108"/>
        <end position="110"/>
    </location>
    <ligand>
        <name>FMN</name>
        <dbReference type="ChEBI" id="CHEBI:58210"/>
    </ligand>
</feature>
<name>A0A319D670_9EURO</name>
<evidence type="ECO:0000259" key="8">
    <source>
        <dbReference type="PROSITE" id="PS51349"/>
    </source>
</evidence>
<evidence type="ECO:0000313" key="9">
    <source>
        <dbReference type="EMBL" id="PYH92810.1"/>
    </source>
</evidence>
<dbReference type="FunFam" id="3.20.20.70:FF:000029">
    <property type="entry name" value="L-lactate dehydrogenase"/>
    <property type="match status" value="1"/>
</dbReference>
<dbReference type="InterPro" id="IPR000262">
    <property type="entry name" value="FMN-dep_DH"/>
</dbReference>
<comment type="cofactor">
    <cofactor evidence="1">
        <name>FMN</name>
        <dbReference type="ChEBI" id="CHEBI:58210"/>
    </cofactor>
</comment>
<accession>A0A319D670</accession>
<evidence type="ECO:0000256" key="3">
    <source>
        <dbReference type="ARBA" id="ARBA00022643"/>
    </source>
</evidence>
<keyword evidence="3 7" id="KW-0288">FMN</keyword>
<evidence type="ECO:0000256" key="2">
    <source>
        <dbReference type="ARBA" id="ARBA00022630"/>
    </source>
</evidence>
<feature type="binding site" evidence="7">
    <location>
        <position position="137"/>
    </location>
    <ligand>
        <name>FMN</name>
        <dbReference type="ChEBI" id="CHEBI:58210"/>
    </ligand>
</feature>
<dbReference type="PROSITE" id="PS51349">
    <property type="entry name" value="FMN_HYDROXY_ACID_DH_2"/>
    <property type="match status" value="1"/>
</dbReference>
<keyword evidence="10" id="KW-1185">Reference proteome</keyword>
<sequence length="423" mass="45810">MPHSLARCHIPLSPLTLREVENAAKDRLPRHIYDFYASGSDNQLAVSRNEEAFERHVAFATVSRFFEIVSNFSFRLCIRPRVLVDVSEVDTTAKILGWESSLPIGVAPSAMQRLAGGEGEMDIANAAVNMRLNLTLSSQSTTSLESVVQTRETVGSGSGIGTPPFWMQIYLYEDVQKSVGLIRRAEAAGYQAFVLTVDTPVLGNRLNERKTAVVLPRGMSLPNLEAAKPTSKSQPSVNRLLMNARSADEAKALRAAVGSKMHSSSLTWTRTIEFLRSVTKMKIILKGIMTAEDASLAVQHGVDGIIVSNHGGRQLDATCSTIEALPEIATAVRRAIPVILDGGIRSGTDVFKALALGADFVLVGRPALWGLAYNGREGVETVINILERELSRTMALAGVRNLGEITRDRLGVVSRSGFGISKL</sequence>
<feature type="binding site" evidence="7">
    <location>
        <position position="168"/>
    </location>
    <ligand>
        <name>FMN</name>
        <dbReference type="ChEBI" id="CHEBI:58210"/>
    </ligand>
</feature>
<feature type="binding site" evidence="7">
    <location>
        <position position="205"/>
    </location>
    <ligand>
        <name>glyoxylate</name>
        <dbReference type="ChEBI" id="CHEBI:36655"/>
    </ligand>
</feature>
<dbReference type="CDD" id="cd02809">
    <property type="entry name" value="alpha_hydroxyacid_oxid_FMN"/>
    <property type="match status" value="1"/>
</dbReference>
<feature type="binding site" evidence="7">
    <location>
        <position position="308"/>
    </location>
    <ligand>
        <name>FMN</name>
        <dbReference type="ChEBI" id="CHEBI:58210"/>
    </ligand>
</feature>
<dbReference type="PANTHER" id="PTHR10578">
    <property type="entry name" value="S -2-HYDROXY-ACID OXIDASE-RELATED"/>
    <property type="match status" value="1"/>
</dbReference>
<dbReference type="VEuPathDB" id="FungiDB:BO71DRAFT_420522"/>
<feature type="binding site" evidence="7">
    <location>
        <position position="286"/>
    </location>
    <ligand>
        <name>FMN</name>
        <dbReference type="ChEBI" id="CHEBI:58210"/>
    </ligand>
</feature>
<dbReference type="PANTHER" id="PTHR10578:SF149">
    <property type="entry name" value="2-HYDROXYACID OXIDASE 2"/>
    <property type="match status" value="1"/>
</dbReference>